<name>A0A918TUF5_9BACT</name>
<keyword evidence="3" id="KW-1185">Reference proteome</keyword>
<evidence type="ECO:0000313" key="3">
    <source>
        <dbReference type="Proteomes" id="UP000644507"/>
    </source>
</evidence>
<dbReference type="EMBL" id="BMXI01000017">
    <property type="protein sequence ID" value="GHC63961.1"/>
    <property type="molecule type" value="Genomic_DNA"/>
</dbReference>
<gene>
    <name evidence="2" type="ORF">GCM10007100_34450</name>
</gene>
<feature type="compositionally biased region" description="Basic and acidic residues" evidence="1">
    <location>
        <begin position="185"/>
        <end position="198"/>
    </location>
</feature>
<dbReference type="AlphaFoldDB" id="A0A918TUF5"/>
<feature type="region of interest" description="Disordered" evidence="1">
    <location>
        <begin position="178"/>
        <end position="198"/>
    </location>
</feature>
<reference evidence="2" key="2">
    <citation type="submission" date="2020-09" db="EMBL/GenBank/DDBJ databases">
        <authorList>
            <person name="Sun Q."/>
            <person name="Kim S."/>
        </authorList>
    </citation>
    <scope>NUCLEOTIDE SEQUENCE</scope>
    <source>
        <strain evidence="2">KCTC 12988</strain>
    </source>
</reference>
<sequence>MLSFGFLKANDDVPAGYVLQVMEPSGGKILRPKEWFYNEGHRESVWMWTISKEDTEKGTKSYDTGVRIQAILGLEEKTGKTPQKFIEEFVEQKKKSATEVHRTCEIVDQGLFSRICLETTEGGHRILYSMFWGNDLDIAVVSIAGAKKEEWDQYQKIFNRMSDFELIDMTRFTQKDGKDELEDVVPEKENEKVESGDK</sequence>
<dbReference type="Proteomes" id="UP000644507">
    <property type="component" value="Unassembled WGS sequence"/>
</dbReference>
<accession>A0A918TUF5</accession>
<comment type="caution">
    <text evidence="2">The sequence shown here is derived from an EMBL/GenBank/DDBJ whole genome shotgun (WGS) entry which is preliminary data.</text>
</comment>
<organism evidence="2 3">
    <name type="scientific">Roseibacillus persicicus</name>
    <dbReference type="NCBI Taxonomy" id="454148"/>
    <lineage>
        <taxon>Bacteria</taxon>
        <taxon>Pseudomonadati</taxon>
        <taxon>Verrucomicrobiota</taxon>
        <taxon>Verrucomicrobiia</taxon>
        <taxon>Verrucomicrobiales</taxon>
        <taxon>Verrucomicrobiaceae</taxon>
        <taxon>Roseibacillus</taxon>
    </lineage>
</organism>
<proteinExistence type="predicted"/>
<reference evidence="2" key="1">
    <citation type="journal article" date="2014" name="Int. J. Syst. Evol. Microbiol.">
        <title>Complete genome sequence of Corynebacterium casei LMG S-19264T (=DSM 44701T), isolated from a smear-ripened cheese.</title>
        <authorList>
            <consortium name="US DOE Joint Genome Institute (JGI-PGF)"/>
            <person name="Walter F."/>
            <person name="Albersmeier A."/>
            <person name="Kalinowski J."/>
            <person name="Ruckert C."/>
        </authorList>
    </citation>
    <scope>NUCLEOTIDE SEQUENCE</scope>
    <source>
        <strain evidence="2">KCTC 12988</strain>
    </source>
</reference>
<evidence type="ECO:0000313" key="2">
    <source>
        <dbReference type="EMBL" id="GHC63961.1"/>
    </source>
</evidence>
<evidence type="ECO:0000256" key="1">
    <source>
        <dbReference type="SAM" id="MobiDB-lite"/>
    </source>
</evidence>
<protein>
    <submittedName>
        <fullName evidence="2">Uncharacterized protein</fullName>
    </submittedName>
</protein>